<name>A0A4Y2NM98_ARAVE</name>
<feature type="compositionally biased region" description="Basic residues" evidence="1">
    <location>
        <begin position="140"/>
        <end position="150"/>
    </location>
</feature>
<dbReference type="EMBL" id="BGPR01009424">
    <property type="protein sequence ID" value="GBN39933.1"/>
    <property type="molecule type" value="Genomic_DNA"/>
</dbReference>
<dbReference type="Proteomes" id="UP000499080">
    <property type="component" value="Unassembled WGS sequence"/>
</dbReference>
<evidence type="ECO:0000256" key="1">
    <source>
        <dbReference type="SAM" id="MobiDB-lite"/>
    </source>
</evidence>
<protein>
    <submittedName>
        <fullName evidence="2">Uncharacterized protein</fullName>
    </submittedName>
</protein>
<gene>
    <name evidence="2" type="ORF">AVEN_21768_1</name>
</gene>
<dbReference type="OrthoDB" id="6781267at2759"/>
<feature type="compositionally biased region" description="Low complexity" evidence="1">
    <location>
        <begin position="123"/>
        <end position="136"/>
    </location>
</feature>
<accession>A0A4Y2NM98</accession>
<feature type="region of interest" description="Disordered" evidence="1">
    <location>
        <begin position="98"/>
        <end position="150"/>
    </location>
</feature>
<evidence type="ECO:0000313" key="3">
    <source>
        <dbReference type="Proteomes" id="UP000499080"/>
    </source>
</evidence>
<feature type="compositionally biased region" description="Polar residues" evidence="1">
    <location>
        <begin position="98"/>
        <end position="121"/>
    </location>
</feature>
<evidence type="ECO:0000313" key="2">
    <source>
        <dbReference type="EMBL" id="GBN39933.1"/>
    </source>
</evidence>
<reference evidence="2 3" key="1">
    <citation type="journal article" date="2019" name="Sci. Rep.">
        <title>Orb-weaving spider Araneus ventricosus genome elucidates the spidroin gene catalogue.</title>
        <authorList>
            <person name="Kono N."/>
            <person name="Nakamura H."/>
            <person name="Ohtoshi R."/>
            <person name="Moran D.A.P."/>
            <person name="Shinohara A."/>
            <person name="Yoshida Y."/>
            <person name="Fujiwara M."/>
            <person name="Mori M."/>
            <person name="Tomita M."/>
            <person name="Arakawa K."/>
        </authorList>
    </citation>
    <scope>NUCLEOTIDE SEQUENCE [LARGE SCALE GENOMIC DNA]</scope>
</reference>
<organism evidence="2 3">
    <name type="scientific">Araneus ventricosus</name>
    <name type="common">Orbweaver spider</name>
    <name type="synonym">Epeira ventricosa</name>
    <dbReference type="NCBI Taxonomy" id="182803"/>
    <lineage>
        <taxon>Eukaryota</taxon>
        <taxon>Metazoa</taxon>
        <taxon>Ecdysozoa</taxon>
        <taxon>Arthropoda</taxon>
        <taxon>Chelicerata</taxon>
        <taxon>Arachnida</taxon>
        <taxon>Araneae</taxon>
        <taxon>Araneomorphae</taxon>
        <taxon>Entelegynae</taxon>
        <taxon>Araneoidea</taxon>
        <taxon>Araneidae</taxon>
        <taxon>Araneus</taxon>
    </lineage>
</organism>
<proteinExistence type="predicted"/>
<keyword evidence="3" id="KW-1185">Reference proteome</keyword>
<sequence length="150" mass="17010">MFRYRPFSQRLYLRPKCRNCSQAHTADSKLCPQFKTEKKIQELRVRKNISYLEAKKLIPEQNSVTYAQTVKTCLPQSTQTVDYASKIHCHTCCCPSVAPNQSHSKHSSSTTLNEQPSTSKVASPVKSKTPSTSKNTDNSKHKKSWKMGNC</sequence>
<comment type="caution">
    <text evidence="2">The sequence shown here is derived from an EMBL/GenBank/DDBJ whole genome shotgun (WGS) entry which is preliminary data.</text>
</comment>
<dbReference type="AlphaFoldDB" id="A0A4Y2NM98"/>